<dbReference type="Proteomes" id="UP000824469">
    <property type="component" value="Unassembled WGS sequence"/>
</dbReference>
<feature type="non-terminal residue" evidence="2">
    <location>
        <position position="65"/>
    </location>
</feature>
<keyword evidence="3" id="KW-1185">Reference proteome</keyword>
<name>A0AA38FTD2_TAXCH</name>
<accession>A0AA38FTD2</accession>
<dbReference type="AlphaFoldDB" id="A0AA38FTD2"/>
<gene>
    <name evidence="2" type="ORF">KI387_037835</name>
</gene>
<feature type="region of interest" description="Disordered" evidence="1">
    <location>
        <begin position="1"/>
        <end position="21"/>
    </location>
</feature>
<feature type="non-terminal residue" evidence="2">
    <location>
        <position position="1"/>
    </location>
</feature>
<evidence type="ECO:0000313" key="2">
    <source>
        <dbReference type="EMBL" id="KAH9309924.1"/>
    </source>
</evidence>
<protein>
    <submittedName>
        <fullName evidence="2">Uncharacterized protein</fullName>
    </submittedName>
</protein>
<proteinExistence type="predicted"/>
<comment type="caution">
    <text evidence="2">The sequence shown here is derived from an EMBL/GenBank/DDBJ whole genome shotgun (WGS) entry which is preliminary data.</text>
</comment>
<feature type="compositionally biased region" description="Basic and acidic residues" evidence="1">
    <location>
        <begin position="1"/>
        <end position="10"/>
    </location>
</feature>
<reference evidence="2 3" key="1">
    <citation type="journal article" date="2021" name="Nat. Plants">
        <title>The Taxus genome provides insights into paclitaxel biosynthesis.</title>
        <authorList>
            <person name="Xiong X."/>
            <person name="Gou J."/>
            <person name="Liao Q."/>
            <person name="Li Y."/>
            <person name="Zhou Q."/>
            <person name="Bi G."/>
            <person name="Li C."/>
            <person name="Du R."/>
            <person name="Wang X."/>
            <person name="Sun T."/>
            <person name="Guo L."/>
            <person name="Liang H."/>
            <person name="Lu P."/>
            <person name="Wu Y."/>
            <person name="Zhang Z."/>
            <person name="Ro D.K."/>
            <person name="Shang Y."/>
            <person name="Huang S."/>
            <person name="Yan J."/>
        </authorList>
    </citation>
    <scope>NUCLEOTIDE SEQUENCE [LARGE SCALE GENOMIC DNA]</scope>
    <source>
        <strain evidence="2">Ta-2019</strain>
    </source>
</reference>
<evidence type="ECO:0000313" key="3">
    <source>
        <dbReference type="Proteomes" id="UP000824469"/>
    </source>
</evidence>
<sequence length="65" mass="7327">PKPDKPRIPSDDSPSTSGSFDIIDHLKKTKIQISDAEYYQTHPKSFAKMVHFVNSHSRTSPNTSK</sequence>
<evidence type="ECO:0000256" key="1">
    <source>
        <dbReference type="SAM" id="MobiDB-lite"/>
    </source>
</evidence>
<organism evidence="2 3">
    <name type="scientific">Taxus chinensis</name>
    <name type="common">Chinese yew</name>
    <name type="synonym">Taxus wallichiana var. chinensis</name>
    <dbReference type="NCBI Taxonomy" id="29808"/>
    <lineage>
        <taxon>Eukaryota</taxon>
        <taxon>Viridiplantae</taxon>
        <taxon>Streptophyta</taxon>
        <taxon>Embryophyta</taxon>
        <taxon>Tracheophyta</taxon>
        <taxon>Spermatophyta</taxon>
        <taxon>Pinopsida</taxon>
        <taxon>Pinidae</taxon>
        <taxon>Conifers II</taxon>
        <taxon>Cupressales</taxon>
        <taxon>Taxaceae</taxon>
        <taxon>Taxus</taxon>
    </lineage>
</organism>
<dbReference type="EMBL" id="JAHRHJ020000007">
    <property type="protein sequence ID" value="KAH9309924.1"/>
    <property type="molecule type" value="Genomic_DNA"/>
</dbReference>